<dbReference type="InterPro" id="IPR051826">
    <property type="entry name" value="E3_ubiquitin-ligase_domain"/>
</dbReference>
<dbReference type="GO" id="GO:0016020">
    <property type="term" value="C:membrane"/>
    <property type="evidence" value="ECO:0007669"/>
    <property type="project" value="TreeGrafter"/>
</dbReference>
<proteinExistence type="predicted"/>
<comment type="caution">
    <text evidence="3">The sequence shown here is derived from an EMBL/GenBank/DDBJ whole genome shotgun (WGS) entry which is preliminary data.</text>
</comment>
<dbReference type="PANTHER" id="PTHR22765">
    <property type="entry name" value="RING FINGER AND PROTEASE ASSOCIATED DOMAIN-CONTAINING"/>
    <property type="match status" value="1"/>
</dbReference>
<name>A0A6G1C8S2_9ORYZ</name>
<dbReference type="Proteomes" id="UP000479710">
    <property type="component" value="Unassembled WGS sequence"/>
</dbReference>
<gene>
    <name evidence="3" type="ORF">E2562_024401</name>
</gene>
<evidence type="ECO:0000256" key="1">
    <source>
        <dbReference type="PROSITE-ProRule" id="PRU00175"/>
    </source>
</evidence>
<dbReference type="GO" id="GO:0006511">
    <property type="term" value="P:ubiquitin-dependent protein catabolic process"/>
    <property type="evidence" value="ECO:0007669"/>
    <property type="project" value="TreeGrafter"/>
</dbReference>
<dbReference type="Pfam" id="PF13639">
    <property type="entry name" value="zf-RING_2"/>
    <property type="match status" value="1"/>
</dbReference>
<keyword evidence="4" id="KW-1185">Reference proteome</keyword>
<dbReference type="AlphaFoldDB" id="A0A6G1C8S2"/>
<evidence type="ECO:0000313" key="3">
    <source>
        <dbReference type="EMBL" id="KAF0896550.1"/>
    </source>
</evidence>
<dbReference type="PROSITE" id="PS50089">
    <property type="entry name" value="ZF_RING_2"/>
    <property type="match status" value="1"/>
</dbReference>
<dbReference type="OrthoDB" id="688307at2759"/>
<keyword evidence="1" id="KW-0863">Zinc-finger</keyword>
<dbReference type="GO" id="GO:0061630">
    <property type="term" value="F:ubiquitin protein ligase activity"/>
    <property type="evidence" value="ECO:0007669"/>
    <property type="project" value="TreeGrafter"/>
</dbReference>
<accession>A0A6G1C8S2</accession>
<dbReference type="SMART" id="SM00184">
    <property type="entry name" value="RING"/>
    <property type="match status" value="1"/>
</dbReference>
<dbReference type="Gene3D" id="3.30.40.10">
    <property type="entry name" value="Zinc/RING finger domain, C3HC4 (zinc finger)"/>
    <property type="match status" value="1"/>
</dbReference>
<keyword evidence="1" id="KW-0862">Zinc</keyword>
<dbReference type="InterPro" id="IPR013083">
    <property type="entry name" value="Znf_RING/FYVE/PHD"/>
</dbReference>
<dbReference type="PANTHER" id="PTHR22765:SF414">
    <property type="entry name" value="OS12G0143750 PROTEIN"/>
    <property type="match status" value="1"/>
</dbReference>
<feature type="domain" description="RING-type" evidence="2">
    <location>
        <begin position="50"/>
        <end position="91"/>
    </location>
</feature>
<evidence type="ECO:0000259" key="2">
    <source>
        <dbReference type="PROSITE" id="PS50089"/>
    </source>
</evidence>
<organism evidence="3 4">
    <name type="scientific">Oryza meyeriana var. granulata</name>
    <dbReference type="NCBI Taxonomy" id="110450"/>
    <lineage>
        <taxon>Eukaryota</taxon>
        <taxon>Viridiplantae</taxon>
        <taxon>Streptophyta</taxon>
        <taxon>Embryophyta</taxon>
        <taxon>Tracheophyta</taxon>
        <taxon>Spermatophyta</taxon>
        <taxon>Magnoliopsida</taxon>
        <taxon>Liliopsida</taxon>
        <taxon>Poales</taxon>
        <taxon>Poaceae</taxon>
        <taxon>BOP clade</taxon>
        <taxon>Oryzoideae</taxon>
        <taxon>Oryzeae</taxon>
        <taxon>Oryzinae</taxon>
        <taxon>Oryza</taxon>
        <taxon>Oryza meyeriana</taxon>
    </lineage>
</organism>
<dbReference type="InterPro" id="IPR001841">
    <property type="entry name" value="Znf_RING"/>
</dbReference>
<reference evidence="3 4" key="1">
    <citation type="submission" date="2019-11" db="EMBL/GenBank/DDBJ databases">
        <title>Whole genome sequence of Oryza granulata.</title>
        <authorList>
            <person name="Li W."/>
        </authorList>
    </citation>
    <scope>NUCLEOTIDE SEQUENCE [LARGE SCALE GENOMIC DNA]</scope>
    <source>
        <strain evidence="4">cv. Menghai</strain>
        <tissue evidence="3">Leaf</tissue>
    </source>
</reference>
<dbReference type="CDD" id="cd16454">
    <property type="entry name" value="RING-H2_PA-TM-RING"/>
    <property type="match status" value="1"/>
</dbReference>
<dbReference type="EMBL" id="SPHZ02000010">
    <property type="protein sequence ID" value="KAF0896550.1"/>
    <property type="molecule type" value="Genomic_DNA"/>
</dbReference>
<protein>
    <recommendedName>
        <fullName evidence="2">RING-type domain-containing protein</fullName>
    </recommendedName>
</protein>
<keyword evidence="1" id="KW-0479">Metal-binding</keyword>
<evidence type="ECO:0000313" key="4">
    <source>
        <dbReference type="Proteomes" id="UP000479710"/>
    </source>
</evidence>
<dbReference type="GO" id="GO:0008270">
    <property type="term" value="F:zinc ion binding"/>
    <property type="evidence" value="ECO:0007669"/>
    <property type="project" value="UniProtKB-KW"/>
</dbReference>
<dbReference type="SUPFAM" id="SSF57850">
    <property type="entry name" value="RING/U-box"/>
    <property type="match status" value="1"/>
</dbReference>
<sequence>MSFFRQLYDHIQHRADEAYRNGGFGAVPASSTAVADLQEAPASETRELSCAVCLEDFEAGEKLKRLPCSHCFHGSCTLDWLRVRHLCPLCRFALPTEQQ</sequence>